<reference evidence="2" key="1">
    <citation type="submission" date="2023-03" db="EMBL/GenBank/DDBJ databases">
        <title>Bacterial isolates from washroom surfaces on a university campus.</title>
        <authorList>
            <person name="Holman D.B."/>
            <person name="Gzyl K.E."/>
            <person name="Taheri A.E."/>
        </authorList>
    </citation>
    <scope>NUCLEOTIDE SEQUENCE</scope>
    <source>
        <strain evidence="2">RD03</strain>
    </source>
</reference>
<organism evidence="2 3">
    <name type="scientific">Heyndrickxia oleronia</name>
    <dbReference type="NCBI Taxonomy" id="38875"/>
    <lineage>
        <taxon>Bacteria</taxon>
        <taxon>Bacillati</taxon>
        <taxon>Bacillota</taxon>
        <taxon>Bacilli</taxon>
        <taxon>Bacillales</taxon>
        <taxon>Bacillaceae</taxon>
        <taxon>Heyndrickxia</taxon>
    </lineage>
</organism>
<feature type="transmembrane region" description="Helical" evidence="1">
    <location>
        <begin position="78"/>
        <end position="98"/>
    </location>
</feature>
<feature type="transmembrane region" description="Helical" evidence="1">
    <location>
        <begin position="146"/>
        <end position="165"/>
    </location>
</feature>
<feature type="transmembrane region" description="Helical" evidence="1">
    <location>
        <begin position="104"/>
        <end position="125"/>
    </location>
</feature>
<evidence type="ECO:0000313" key="3">
    <source>
        <dbReference type="Proteomes" id="UP001159179"/>
    </source>
</evidence>
<proteinExistence type="predicted"/>
<protein>
    <submittedName>
        <fullName evidence="2">DUF624 domain-containing protein</fullName>
    </submittedName>
</protein>
<keyword evidence="1" id="KW-1133">Transmembrane helix</keyword>
<feature type="transmembrane region" description="Helical" evidence="1">
    <location>
        <begin position="23"/>
        <end position="49"/>
    </location>
</feature>
<dbReference type="EMBL" id="JAROYP010000008">
    <property type="protein sequence ID" value="MDH5162242.1"/>
    <property type="molecule type" value="Genomic_DNA"/>
</dbReference>
<dbReference type="InterPro" id="IPR006938">
    <property type="entry name" value="DUF624"/>
</dbReference>
<dbReference type="AlphaFoldDB" id="A0AAW6SYB2"/>
<evidence type="ECO:0000256" key="1">
    <source>
        <dbReference type="SAM" id="Phobius"/>
    </source>
</evidence>
<sequence length="210" mass="23986">MGKMAEHVNQICIRILQLVYLNVLWIVFTIAGLILFGFGPATFAMLTVIRQWIRGNTDIPVFSTFWNNYKTNFKETSLIGITYLIVGIILYTDLLYVQSILLRILLIMVSICYLVSFCYIFPIVAHYDWNSMLLKIKSSLLFGISYLQYTLCLFVLLAIVLVVILLNPGLFIFFGGSVGGYIIMWMTHQVFTRIEGYTAIKDSNSNKSSI</sequence>
<dbReference type="RefSeq" id="WP_280617217.1">
    <property type="nucleotide sequence ID" value="NZ_JAROYP010000008.1"/>
</dbReference>
<keyword evidence="1" id="KW-0472">Membrane</keyword>
<feature type="transmembrane region" description="Helical" evidence="1">
    <location>
        <begin position="171"/>
        <end position="191"/>
    </location>
</feature>
<dbReference type="Pfam" id="PF04854">
    <property type="entry name" value="DUF624"/>
    <property type="match status" value="1"/>
</dbReference>
<name>A0AAW6SYB2_9BACI</name>
<dbReference type="Proteomes" id="UP001159179">
    <property type="component" value="Unassembled WGS sequence"/>
</dbReference>
<comment type="caution">
    <text evidence="2">The sequence shown here is derived from an EMBL/GenBank/DDBJ whole genome shotgun (WGS) entry which is preliminary data.</text>
</comment>
<keyword evidence="1" id="KW-0812">Transmembrane</keyword>
<evidence type="ECO:0000313" key="2">
    <source>
        <dbReference type="EMBL" id="MDH5162242.1"/>
    </source>
</evidence>
<accession>A0AAW6SYB2</accession>
<gene>
    <name evidence="2" type="ORF">P5X88_15005</name>
</gene>